<evidence type="ECO:0000259" key="8">
    <source>
        <dbReference type="PROSITE" id="PS51194"/>
    </source>
</evidence>
<evidence type="ECO:0000256" key="4">
    <source>
        <dbReference type="ARBA" id="ARBA00022884"/>
    </source>
</evidence>
<dbReference type="GO" id="GO:0003724">
    <property type="term" value="F:RNA helicase activity"/>
    <property type="evidence" value="ECO:0007669"/>
    <property type="project" value="UniProtKB-EC"/>
</dbReference>
<feature type="compositionally biased region" description="Basic and acidic residues" evidence="6">
    <location>
        <begin position="615"/>
        <end position="632"/>
    </location>
</feature>
<comment type="function">
    <text evidence="5">RNA helicase.</text>
</comment>
<evidence type="ECO:0000256" key="1">
    <source>
        <dbReference type="ARBA" id="ARBA00022741"/>
    </source>
</evidence>
<dbReference type="AlphaFoldDB" id="A0A8H7MD75"/>
<accession>A0A8H7MD75</accession>
<organism evidence="9 10">
    <name type="scientific">Lasiodiplodia theobromae</name>
    <dbReference type="NCBI Taxonomy" id="45133"/>
    <lineage>
        <taxon>Eukaryota</taxon>
        <taxon>Fungi</taxon>
        <taxon>Dikarya</taxon>
        <taxon>Ascomycota</taxon>
        <taxon>Pezizomycotina</taxon>
        <taxon>Dothideomycetes</taxon>
        <taxon>Dothideomycetes incertae sedis</taxon>
        <taxon>Botryosphaeriales</taxon>
        <taxon>Botryosphaeriaceae</taxon>
        <taxon>Lasiodiplodia</taxon>
    </lineage>
</organism>
<keyword evidence="4 5" id="KW-0694">RNA-binding</keyword>
<dbReference type="PROSITE" id="PS51192">
    <property type="entry name" value="HELICASE_ATP_BIND_1"/>
    <property type="match status" value="1"/>
</dbReference>
<dbReference type="GO" id="GO:0016787">
    <property type="term" value="F:hydrolase activity"/>
    <property type="evidence" value="ECO:0007669"/>
    <property type="project" value="UniProtKB-KW"/>
</dbReference>
<dbReference type="GO" id="GO:0005524">
    <property type="term" value="F:ATP binding"/>
    <property type="evidence" value="ECO:0007669"/>
    <property type="project" value="UniProtKB-UniRule"/>
</dbReference>
<reference evidence="9" key="2">
    <citation type="journal article" date="2018" name="DNA Res.">
        <title>Comparative genome and transcriptome analyses reveal adaptations to opportunistic infections in woody plant degrading pathogens of Botryosphaeriaceae.</title>
        <authorList>
            <person name="Yan J.Y."/>
            <person name="Zhao W.S."/>
            <person name="Chen Z."/>
            <person name="Xing Q.K."/>
            <person name="Zhang W."/>
            <person name="Chethana K.W.T."/>
            <person name="Xue M.F."/>
            <person name="Xu J.P."/>
            <person name="Phillips A.J.L."/>
            <person name="Wang Y."/>
            <person name="Liu J.H."/>
            <person name="Liu M."/>
            <person name="Zhou Y."/>
            <person name="Jayawardena R.S."/>
            <person name="Manawasinghe I.S."/>
            <person name="Huang J.B."/>
            <person name="Qiao G.H."/>
            <person name="Fu C.Y."/>
            <person name="Guo F.F."/>
            <person name="Dissanayake A.J."/>
            <person name="Peng Y.L."/>
            <person name="Hyde K.D."/>
            <person name="Li X.H."/>
        </authorList>
    </citation>
    <scope>NUCLEOTIDE SEQUENCE</scope>
    <source>
        <strain evidence="9">CSS-01s</strain>
    </source>
</reference>
<feature type="compositionally biased region" description="Basic and acidic residues" evidence="6">
    <location>
        <begin position="654"/>
        <end position="663"/>
    </location>
</feature>
<evidence type="ECO:0000259" key="7">
    <source>
        <dbReference type="PROSITE" id="PS51192"/>
    </source>
</evidence>
<comment type="domain">
    <text evidence="5">The Q motif is unique to and characteristic of the DEAD box family of RNA helicases and controls ATP binding and hydrolysis.</text>
</comment>
<dbReference type="SMART" id="SM00490">
    <property type="entry name" value="HELICc"/>
    <property type="match status" value="1"/>
</dbReference>
<dbReference type="EMBL" id="MDYX01000040">
    <property type="protein sequence ID" value="KAF9630606.1"/>
    <property type="molecule type" value="Genomic_DNA"/>
</dbReference>
<reference evidence="9" key="1">
    <citation type="submission" date="2016-08" db="EMBL/GenBank/DDBJ databases">
        <authorList>
            <person name="Yan J."/>
        </authorList>
    </citation>
    <scope>NUCLEOTIDE SEQUENCE</scope>
    <source>
        <strain evidence="9">CSS-01s</strain>
    </source>
</reference>
<evidence type="ECO:0000313" key="9">
    <source>
        <dbReference type="EMBL" id="KAF9630606.1"/>
    </source>
</evidence>
<dbReference type="GO" id="GO:0003723">
    <property type="term" value="F:RNA binding"/>
    <property type="evidence" value="ECO:0007669"/>
    <property type="project" value="UniProtKB-UniRule"/>
</dbReference>
<evidence type="ECO:0000256" key="6">
    <source>
        <dbReference type="SAM" id="MobiDB-lite"/>
    </source>
</evidence>
<keyword evidence="2 5" id="KW-0378">Hydrolase</keyword>
<gene>
    <name evidence="9" type="ORF">BFW01_g1168</name>
</gene>
<evidence type="ECO:0000313" key="10">
    <source>
        <dbReference type="Proteomes" id="UP000627934"/>
    </source>
</evidence>
<feature type="compositionally biased region" description="Low complexity" evidence="6">
    <location>
        <begin position="162"/>
        <end position="177"/>
    </location>
</feature>
<comment type="similarity">
    <text evidence="5">Belongs to the DEAD box helicase family.</text>
</comment>
<dbReference type="InterPro" id="IPR027417">
    <property type="entry name" value="P-loop_NTPase"/>
</dbReference>
<evidence type="ECO:0000256" key="2">
    <source>
        <dbReference type="ARBA" id="ARBA00022801"/>
    </source>
</evidence>
<feature type="region of interest" description="Disordered" evidence="6">
    <location>
        <begin position="149"/>
        <end position="178"/>
    </location>
</feature>
<keyword evidence="1 5" id="KW-0547">Nucleotide-binding</keyword>
<dbReference type="Pfam" id="PF00271">
    <property type="entry name" value="Helicase_C"/>
    <property type="match status" value="1"/>
</dbReference>
<evidence type="ECO:0000256" key="5">
    <source>
        <dbReference type="RuleBase" id="RU365068"/>
    </source>
</evidence>
<dbReference type="InterPro" id="IPR014001">
    <property type="entry name" value="Helicase_ATP-bd"/>
</dbReference>
<dbReference type="CDD" id="cd18787">
    <property type="entry name" value="SF2_C_DEAD"/>
    <property type="match status" value="1"/>
</dbReference>
<dbReference type="EC" id="3.6.4.13" evidence="5"/>
<evidence type="ECO:0000256" key="3">
    <source>
        <dbReference type="ARBA" id="ARBA00022840"/>
    </source>
</evidence>
<dbReference type="Pfam" id="PF00270">
    <property type="entry name" value="DEAD"/>
    <property type="match status" value="1"/>
</dbReference>
<dbReference type="PANTHER" id="PTHR24031">
    <property type="entry name" value="RNA HELICASE"/>
    <property type="match status" value="1"/>
</dbReference>
<dbReference type="InterPro" id="IPR011545">
    <property type="entry name" value="DEAD/DEAH_box_helicase_dom"/>
</dbReference>
<keyword evidence="5 9" id="KW-0347">Helicase</keyword>
<feature type="domain" description="Helicase C-terminal" evidence="8">
    <location>
        <begin position="355"/>
        <end position="523"/>
    </location>
</feature>
<name>A0A8H7MD75_9PEZI</name>
<dbReference type="SUPFAM" id="SSF52540">
    <property type="entry name" value="P-loop containing nucleoside triphosphate hydrolases"/>
    <property type="match status" value="1"/>
</dbReference>
<proteinExistence type="inferred from homology"/>
<comment type="catalytic activity">
    <reaction evidence="5">
        <text>ATP + H2O = ADP + phosphate + H(+)</text>
        <dbReference type="Rhea" id="RHEA:13065"/>
        <dbReference type="ChEBI" id="CHEBI:15377"/>
        <dbReference type="ChEBI" id="CHEBI:15378"/>
        <dbReference type="ChEBI" id="CHEBI:30616"/>
        <dbReference type="ChEBI" id="CHEBI:43474"/>
        <dbReference type="ChEBI" id="CHEBI:456216"/>
        <dbReference type="EC" id="3.6.4.13"/>
    </reaction>
</comment>
<feature type="domain" description="Helicase ATP-binding" evidence="7">
    <location>
        <begin position="112"/>
        <end position="327"/>
    </location>
</feature>
<protein>
    <recommendedName>
        <fullName evidence="5">ATP-dependent RNA helicase</fullName>
        <ecNumber evidence="5">3.6.4.13</ecNumber>
    </recommendedName>
</protein>
<dbReference type="SMART" id="SM00487">
    <property type="entry name" value="DEXDc"/>
    <property type="match status" value="1"/>
</dbReference>
<feature type="region of interest" description="Disordered" evidence="6">
    <location>
        <begin position="593"/>
        <end position="710"/>
    </location>
</feature>
<comment type="caution">
    <text evidence="9">The sequence shown here is derived from an EMBL/GenBank/DDBJ whole genome shotgun (WGS) entry which is preliminary data.</text>
</comment>
<keyword evidence="3 5" id="KW-0067">ATP-binding</keyword>
<sequence>MLAPLRRCPASLPRALSATTRFALRSTSIASPRAGLPSRIAPLLSVRAFQSTVRQAGAQAAAATTATADISASQITKFEELQERGIVHKNVIKAIVDDMGIHTMTDVQSATINQALQGTDLIAQAKTGTGKTLGFLLPMLQNILSKDPKLAEPDRTSSFETSFGRGNSFGRGRFQRQTSRRPHLVPDIRAIIISPTRELAEQIAVEARKLTRHTSVKVQTAVGGTGKREGLRKIMTEGCHVLVATPGRLNDILSDEFNPIPVQNLDYFIYDEADRLMETGFMEEIKEIQKSLPPTSLRDRQTLMFSATVPKEVVKLVRQTLKPGFHFVKTVRDDEEPTHQRIPQKVVFTNGFETQLPALLELCQREAILSQKGEKRPFKAIVYFNSLKETQISYSAFNRIRRAQRSKHALWDGDLLFIHSDLQQSARQRQADSFRAAERAILFSTDVTARGMDFPNVTHVIQMGLPRDPPDYVHRIGRTGRAGKEGEGWVIMPEMNAYQIRQKLPDLPIKPDNSLATATADLEALDEVPEHASNIIQALQDSFSKVDEMELEEAFPRILSAASNTKDKHALVESLKSMAKNLWGLQQEPYIPPNVLRGIGLDRPNRSRNQGSRGRGFDRNSRDGRGGFDRNSRGGRGGFDMRPRDNAPFGGRGGFDRKPRDDAPFGGRGGFDRKPRGDAPFGQRQDSRDHRGGKPPQSRWETRGRVNRAF</sequence>
<dbReference type="Proteomes" id="UP000627934">
    <property type="component" value="Unassembled WGS sequence"/>
</dbReference>
<dbReference type="PROSITE" id="PS51194">
    <property type="entry name" value="HELICASE_CTER"/>
    <property type="match status" value="1"/>
</dbReference>
<dbReference type="InterPro" id="IPR001650">
    <property type="entry name" value="Helicase_C-like"/>
</dbReference>
<dbReference type="Gene3D" id="3.40.50.300">
    <property type="entry name" value="P-loop containing nucleotide triphosphate hydrolases"/>
    <property type="match status" value="2"/>
</dbReference>